<evidence type="ECO:0000313" key="4">
    <source>
        <dbReference type="Proteomes" id="UP000014480"/>
    </source>
</evidence>
<accession>N4VL15</accession>
<dbReference type="Pfam" id="PF07690">
    <property type="entry name" value="MFS_1"/>
    <property type="match status" value="1"/>
</dbReference>
<proteinExistence type="inferred from homology"/>
<organism evidence="3 4">
    <name type="scientific">Colletotrichum orbiculare (strain 104-T / ATCC 96160 / CBS 514.97 / LARS 414 / MAFF 240422)</name>
    <name type="common">Cucumber anthracnose fungus</name>
    <name type="synonym">Colletotrichum lagenarium</name>
    <dbReference type="NCBI Taxonomy" id="1213857"/>
    <lineage>
        <taxon>Eukaryota</taxon>
        <taxon>Fungi</taxon>
        <taxon>Dikarya</taxon>
        <taxon>Ascomycota</taxon>
        <taxon>Pezizomycotina</taxon>
        <taxon>Sordariomycetes</taxon>
        <taxon>Hypocreomycetidae</taxon>
        <taxon>Glomerellales</taxon>
        <taxon>Glomerellaceae</taxon>
        <taxon>Colletotrichum</taxon>
        <taxon>Colletotrichum orbiculare species complex</taxon>
    </lineage>
</organism>
<dbReference type="Gene3D" id="1.20.1250.20">
    <property type="entry name" value="MFS general substrate transporter like domains"/>
    <property type="match status" value="2"/>
</dbReference>
<sequence length="445" mass="48147">MGVNNSDEGSSPVEADEGQHKRRYGDTPDGGLLAWTQVAMGHLVIFNCWGYITSSVRHHPSLPRNFTTENHPNSSSFGFFQQYYVEQLRRSASDISWIGSTQMFLLNFVGFFSGRTVDSGHLRLSLTLGCALQVAGVFSTAFATRYWHLFLAQGVCSGLGHGFLFAPVVAILPTYFGRYRAVAVSLATCGASTGGMVFPLIAHLAMPRLGFRWTVLVMGCVVGFNAVVIVCFTRTRVPTRKPRSLFDFRAFAEVPYTLFAVGSFFALWGIYFAYFYIGVFGRAVLDLSQTQSLLSIIVMNGVGLFGRVIPALLADRYFGILNTLISAVGVSGILILGWAGVSSTEGLFGWAVVYGIAANATQSLFPAAVGDLSTDPTRVGTKVGMILAVVSVSCFTGPPIGGRLIALHDGNYLYAQLFGGLAMLAGCLTYVVVAFKRPKKMREAR</sequence>
<dbReference type="GO" id="GO:0016020">
    <property type="term" value="C:membrane"/>
    <property type="evidence" value="ECO:0007669"/>
    <property type="project" value="UniProtKB-SubCell"/>
</dbReference>
<dbReference type="PANTHER" id="PTHR11360">
    <property type="entry name" value="MONOCARBOXYLATE TRANSPORTER"/>
    <property type="match status" value="1"/>
</dbReference>
<keyword evidence="4" id="KW-1185">Reference proteome</keyword>
<comment type="caution">
    <text evidence="3">The sequence shown here is derived from an EMBL/GenBank/DDBJ whole genome shotgun (WGS) entry which is preliminary data.</text>
</comment>
<reference evidence="4" key="2">
    <citation type="journal article" date="2019" name="Mol. Plant Microbe Interact.">
        <title>Genome sequence resources for four phytopathogenic fungi from the Colletotrichum orbiculare species complex.</title>
        <authorList>
            <person name="Gan P."/>
            <person name="Tsushima A."/>
            <person name="Narusaka M."/>
            <person name="Narusaka Y."/>
            <person name="Takano Y."/>
            <person name="Kubo Y."/>
            <person name="Shirasu K."/>
        </authorList>
    </citation>
    <scope>GENOME REANNOTATION</scope>
    <source>
        <strain evidence="4">104-T / ATCC 96160 / CBS 514.97 / LARS 414 / MAFF 240422</strain>
    </source>
</reference>
<dbReference type="InterPro" id="IPR036259">
    <property type="entry name" value="MFS_trans_sf"/>
</dbReference>
<protein>
    <submittedName>
        <fullName evidence="3">Aspyridones efflux protein apdF</fullName>
    </submittedName>
</protein>
<evidence type="ECO:0000313" key="3">
    <source>
        <dbReference type="EMBL" id="TDZ26085.1"/>
    </source>
</evidence>
<dbReference type="InterPro" id="IPR050327">
    <property type="entry name" value="Proton-linked_MCT"/>
</dbReference>
<comment type="subcellular location">
    <subcellularLocation>
        <location evidence="1">Membrane</location>
        <topology evidence="1">Multi-pass membrane protein</topology>
    </subcellularLocation>
</comment>
<comment type="similarity">
    <text evidence="2">Belongs to the major facilitator superfamily. Monocarboxylate porter (TC 2.A.1.13) family.</text>
</comment>
<evidence type="ECO:0000256" key="2">
    <source>
        <dbReference type="ARBA" id="ARBA00006727"/>
    </source>
</evidence>
<dbReference type="SUPFAM" id="SSF103473">
    <property type="entry name" value="MFS general substrate transporter"/>
    <property type="match status" value="1"/>
</dbReference>
<name>N4VL15_COLOR</name>
<dbReference type="Proteomes" id="UP000014480">
    <property type="component" value="Unassembled WGS sequence"/>
</dbReference>
<gene>
    <name evidence="3" type="primary">apdF-8</name>
    <name evidence="3" type="ORF">Cob_v000064</name>
</gene>
<evidence type="ECO:0000256" key="1">
    <source>
        <dbReference type="ARBA" id="ARBA00004141"/>
    </source>
</evidence>
<dbReference type="AlphaFoldDB" id="N4VL15"/>
<dbReference type="InterPro" id="IPR011701">
    <property type="entry name" value="MFS"/>
</dbReference>
<dbReference type="eggNOG" id="KOG2504">
    <property type="taxonomic scope" value="Eukaryota"/>
</dbReference>
<dbReference type="HOGENOM" id="CLU_001265_1_1_1"/>
<reference evidence="4" key="1">
    <citation type="journal article" date="2013" name="New Phytol.">
        <title>Comparative genomic and transcriptomic analyses reveal the hemibiotrophic stage shift of Colletotrichum fungi.</title>
        <authorList>
            <person name="Gan P."/>
            <person name="Ikeda K."/>
            <person name="Irieda H."/>
            <person name="Narusaka M."/>
            <person name="O'Connell R.J."/>
            <person name="Narusaka Y."/>
            <person name="Takano Y."/>
            <person name="Kubo Y."/>
            <person name="Shirasu K."/>
        </authorList>
    </citation>
    <scope>NUCLEOTIDE SEQUENCE [LARGE SCALE GENOMIC DNA]</scope>
    <source>
        <strain evidence="4">104-T / ATCC 96160 / CBS 514.97 / LARS 414 / MAFF 240422</strain>
    </source>
</reference>
<dbReference type="PANTHER" id="PTHR11360:SF130">
    <property type="entry name" value="MAJOR FACILITATOR SUPERFAMILY (MFS) PROFILE DOMAIN-CONTAINING PROTEIN-RELATED"/>
    <property type="match status" value="1"/>
</dbReference>
<dbReference type="OrthoDB" id="5212574at2759"/>
<dbReference type="EMBL" id="AMCV02000001">
    <property type="protein sequence ID" value="TDZ26085.1"/>
    <property type="molecule type" value="Genomic_DNA"/>
</dbReference>
<dbReference type="GO" id="GO:0022857">
    <property type="term" value="F:transmembrane transporter activity"/>
    <property type="evidence" value="ECO:0007669"/>
    <property type="project" value="InterPro"/>
</dbReference>